<dbReference type="KEGG" id="snan:I6N98_01775"/>
<dbReference type="Proteomes" id="UP000596063">
    <property type="component" value="Chromosome"/>
</dbReference>
<dbReference type="AlphaFoldDB" id="A0A7T4R1D1"/>
<sequence length="283" mass="31707">MRSLPIITRRRPVYALLVALLAALPVLASLWLTNQHFEPIKLGHYDSYRCATGGDGTLPTFKVLTLTSQLAIELADRLCDSDIVGRHYQAVDISWHPRAFLRAEHLVEGRYQLFWNRRHIVEGLTPDAHTYYLPIIDSPRYSLHWVSLNSPPQLTQAYLADKVVGFSQDQQSLSFYLRPMAALTAAGIELAPQQKRFYPGFKGILKAFLAGEVDIISSTGGGLEGLTETELHFTLMDDDVPSGSWFLQRSHYSPELACELSEALQLFDQLFEGDSTLTPEGCP</sequence>
<evidence type="ECO:0000313" key="2">
    <source>
        <dbReference type="Proteomes" id="UP000596063"/>
    </source>
</evidence>
<dbReference type="EMBL" id="CP066167">
    <property type="protein sequence ID" value="QQD18628.1"/>
    <property type="molecule type" value="Genomic_DNA"/>
</dbReference>
<organism evidence="1 2">
    <name type="scientific">Spongiibacter nanhainus</name>
    <dbReference type="NCBI Taxonomy" id="2794344"/>
    <lineage>
        <taxon>Bacteria</taxon>
        <taxon>Pseudomonadati</taxon>
        <taxon>Pseudomonadota</taxon>
        <taxon>Gammaproteobacteria</taxon>
        <taxon>Cellvibrionales</taxon>
        <taxon>Spongiibacteraceae</taxon>
        <taxon>Spongiibacter</taxon>
    </lineage>
</organism>
<protein>
    <recommendedName>
        <fullName evidence="3">ABC-type amino acid transport substrate-binding protein</fullName>
    </recommendedName>
</protein>
<accession>A0A7T4R1D1</accession>
<keyword evidence="2" id="KW-1185">Reference proteome</keyword>
<gene>
    <name evidence="1" type="ORF">I6N98_01775</name>
</gene>
<evidence type="ECO:0000313" key="1">
    <source>
        <dbReference type="EMBL" id="QQD18628.1"/>
    </source>
</evidence>
<reference evidence="1 2" key="1">
    <citation type="submission" date="2020-12" db="EMBL/GenBank/DDBJ databases">
        <authorList>
            <person name="Shan Y."/>
        </authorList>
    </citation>
    <scope>NUCLEOTIDE SEQUENCE [LARGE SCALE GENOMIC DNA]</scope>
    <source>
        <strain evidence="2">csc3.9</strain>
    </source>
</reference>
<proteinExistence type="predicted"/>
<dbReference type="RefSeq" id="WP_198570119.1">
    <property type="nucleotide sequence ID" value="NZ_CP066167.1"/>
</dbReference>
<evidence type="ECO:0008006" key="3">
    <source>
        <dbReference type="Google" id="ProtNLM"/>
    </source>
</evidence>
<name>A0A7T4R1D1_9GAMM</name>